<dbReference type="EMBL" id="JALXMO010000014">
    <property type="protein sequence ID" value="MCT1607028.1"/>
    <property type="molecule type" value="Genomic_DNA"/>
</dbReference>
<evidence type="ECO:0000313" key="1">
    <source>
        <dbReference type="EMBL" id="MCT1607028.1"/>
    </source>
</evidence>
<sequence length="57" mass="6387">MLFRLHDANTVDLGNAAERLGVTPADLLSAVLRSFDEIQQVDIQSCTEVRQGSQWDR</sequence>
<protein>
    <submittedName>
        <fullName evidence="1">Uncharacterized protein</fullName>
    </submittedName>
</protein>
<evidence type="ECO:0000313" key="2">
    <source>
        <dbReference type="Proteomes" id="UP001205046"/>
    </source>
</evidence>
<proteinExistence type="predicted"/>
<accession>A0ABT2HQQ5</accession>
<organism evidence="1 2">
    <name type="scientific">Nesterenkonia massiliensis</name>
    <dbReference type="NCBI Taxonomy" id="1232429"/>
    <lineage>
        <taxon>Bacteria</taxon>
        <taxon>Bacillati</taxon>
        <taxon>Actinomycetota</taxon>
        <taxon>Actinomycetes</taxon>
        <taxon>Micrococcales</taxon>
        <taxon>Micrococcaceae</taxon>
        <taxon>Nesterenkonia</taxon>
    </lineage>
</organism>
<dbReference type="Proteomes" id="UP001205046">
    <property type="component" value="Unassembled WGS sequence"/>
</dbReference>
<reference evidence="1 2" key="1">
    <citation type="submission" date="2022-04" db="EMBL/GenBank/DDBJ databases">
        <title>Human microbiome associated bacterial genomes.</title>
        <authorList>
            <person name="Sandstrom S."/>
            <person name="Salamzade R."/>
            <person name="Kalan L.R."/>
        </authorList>
    </citation>
    <scope>NUCLEOTIDE SEQUENCE [LARGE SCALE GENOMIC DNA]</scope>
    <source>
        <strain evidence="2">p3-SID767</strain>
    </source>
</reference>
<keyword evidence="2" id="KW-1185">Reference proteome</keyword>
<comment type="caution">
    <text evidence="1">The sequence shown here is derived from an EMBL/GenBank/DDBJ whole genome shotgun (WGS) entry which is preliminary data.</text>
</comment>
<gene>
    <name evidence="1" type="ORF">M3B43_06735</name>
</gene>
<name>A0ABT2HQQ5_9MICC</name>